<protein>
    <submittedName>
        <fullName evidence="3">Alpha/beta hydrolase</fullName>
    </submittedName>
</protein>
<keyword evidence="1 3" id="KW-0378">Hydrolase</keyword>
<comment type="caution">
    <text evidence="3">The sequence shown here is derived from an EMBL/GenBank/DDBJ whole genome shotgun (WGS) entry which is preliminary data.</text>
</comment>
<keyword evidence="4" id="KW-1185">Reference proteome</keyword>
<dbReference type="AlphaFoldDB" id="A0A4V6WN36"/>
<dbReference type="InterPro" id="IPR000073">
    <property type="entry name" value="AB_hydrolase_1"/>
</dbReference>
<dbReference type="PANTHER" id="PTHR43798">
    <property type="entry name" value="MONOACYLGLYCEROL LIPASE"/>
    <property type="match status" value="1"/>
</dbReference>
<gene>
    <name evidence="3" type="ORF">FA047_10930</name>
</gene>
<dbReference type="Gene3D" id="3.40.50.1820">
    <property type="entry name" value="alpha/beta hydrolase"/>
    <property type="match status" value="1"/>
</dbReference>
<sequence length="262" mass="30152">MKKYISSTDNVNIHYTETGEGNTSIVFVHGWLGNINWWNSQEAFLKEKYNIVKIDLGGHGKSDKTRQNWTGEQYADDIKTVINEINTPEIILVGHSMSGAYVLEASLNFPKVKAIILVDTLKDLDQDFTPEQAEQFMFSNYRKDFKSAVEHILPQYLFVEETPAIIKNQLQNEFIQNDAELAINALKPLYEMDIRKIAKHIDIPIRAINSDAQPTEIDNNRKYFKNYNYNVITGTGHYPMLEKPDEFNTILSEVIEELTAEK</sequence>
<evidence type="ECO:0000313" key="4">
    <source>
        <dbReference type="Proteomes" id="UP000307244"/>
    </source>
</evidence>
<dbReference type="InterPro" id="IPR029058">
    <property type="entry name" value="AB_hydrolase_fold"/>
</dbReference>
<accession>A0A4V6WN36</accession>
<dbReference type="Pfam" id="PF00561">
    <property type="entry name" value="Abhydrolase_1"/>
    <property type="match status" value="1"/>
</dbReference>
<dbReference type="GO" id="GO:0016020">
    <property type="term" value="C:membrane"/>
    <property type="evidence" value="ECO:0007669"/>
    <property type="project" value="TreeGrafter"/>
</dbReference>
<dbReference type="EMBL" id="SWBQ01000003">
    <property type="protein sequence ID" value="TKC05853.1"/>
    <property type="molecule type" value="Genomic_DNA"/>
</dbReference>
<evidence type="ECO:0000313" key="3">
    <source>
        <dbReference type="EMBL" id="TKC05853.1"/>
    </source>
</evidence>
<reference evidence="3 4" key="1">
    <citation type="submission" date="2019-04" db="EMBL/GenBank/DDBJ databases">
        <title>Pedobacter sp. RP-3-15 sp. nov., isolated from Arctic soil.</title>
        <authorList>
            <person name="Dahal R.H."/>
            <person name="Kim D.-U."/>
        </authorList>
    </citation>
    <scope>NUCLEOTIDE SEQUENCE [LARGE SCALE GENOMIC DNA]</scope>
    <source>
        <strain evidence="3 4">RP-3-15</strain>
    </source>
</reference>
<dbReference type="Proteomes" id="UP000307244">
    <property type="component" value="Unassembled WGS sequence"/>
</dbReference>
<dbReference type="OrthoDB" id="9780932at2"/>
<evidence type="ECO:0000259" key="2">
    <source>
        <dbReference type="Pfam" id="PF00561"/>
    </source>
</evidence>
<dbReference type="PANTHER" id="PTHR43798:SF31">
    <property type="entry name" value="AB HYDROLASE SUPERFAMILY PROTEIN YCLE"/>
    <property type="match status" value="1"/>
</dbReference>
<dbReference type="SUPFAM" id="SSF53474">
    <property type="entry name" value="alpha/beta-Hydrolases"/>
    <property type="match status" value="1"/>
</dbReference>
<dbReference type="InterPro" id="IPR050266">
    <property type="entry name" value="AB_hydrolase_sf"/>
</dbReference>
<organism evidence="3 4">
    <name type="scientific">Pedobacter frigoris</name>
    <dbReference type="NCBI Taxonomy" id="2571272"/>
    <lineage>
        <taxon>Bacteria</taxon>
        <taxon>Pseudomonadati</taxon>
        <taxon>Bacteroidota</taxon>
        <taxon>Sphingobacteriia</taxon>
        <taxon>Sphingobacteriales</taxon>
        <taxon>Sphingobacteriaceae</taxon>
        <taxon>Pedobacter</taxon>
    </lineage>
</organism>
<feature type="domain" description="AB hydrolase-1" evidence="2">
    <location>
        <begin position="24"/>
        <end position="151"/>
    </location>
</feature>
<evidence type="ECO:0000256" key="1">
    <source>
        <dbReference type="ARBA" id="ARBA00022801"/>
    </source>
</evidence>
<dbReference type="GO" id="GO:0016787">
    <property type="term" value="F:hydrolase activity"/>
    <property type="evidence" value="ECO:0007669"/>
    <property type="project" value="UniProtKB-KW"/>
</dbReference>
<proteinExistence type="predicted"/>
<dbReference type="RefSeq" id="WP_136836114.1">
    <property type="nucleotide sequence ID" value="NZ_SWBQ01000003.1"/>
</dbReference>
<name>A0A4V6WN36_9SPHI</name>